<protein>
    <submittedName>
        <fullName evidence="1">Uncharacterized protein</fullName>
    </submittedName>
</protein>
<proteinExistence type="predicted"/>
<evidence type="ECO:0000313" key="1">
    <source>
        <dbReference type="EMBL" id="KAF2818967.1"/>
    </source>
</evidence>
<reference evidence="1" key="1">
    <citation type="journal article" date="2020" name="Stud. Mycol.">
        <title>101 Dothideomycetes genomes: a test case for predicting lifestyles and emergence of pathogens.</title>
        <authorList>
            <person name="Haridas S."/>
            <person name="Albert R."/>
            <person name="Binder M."/>
            <person name="Bloem J."/>
            <person name="Labutti K."/>
            <person name="Salamov A."/>
            <person name="Andreopoulos B."/>
            <person name="Baker S."/>
            <person name="Barry K."/>
            <person name="Bills G."/>
            <person name="Bluhm B."/>
            <person name="Cannon C."/>
            <person name="Castanera R."/>
            <person name="Culley D."/>
            <person name="Daum C."/>
            <person name="Ezra D."/>
            <person name="Gonzalez J."/>
            <person name="Henrissat B."/>
            <person name="Kuo A."/>
            <person name="Liang C."/>
            <person name="Lipzen A."/>
            <person name="Lutzoni F."/>
            <person name="Magnuson J."/>
            <person name="Mondo S."/>
            <person name="Nolan M."/>
            <person name="Ohm R."/>
            <person name="Pangilinan J."/>
            <person name="Park H.-J."/>
            <person name="Ramirez L."/>
            <person name="Alfaro M."/>
            <person name="Sun H."/>
            <person name="Tritt A."/>
            <person name="Yoshinaga Y."/>
            <person name="Zwiers L.-H."/>
            <person name="Turgeon B."/>
            <person name="Goodwin S."/>
            <person name="Spatafora J."/>
            <person name="Crous P."/>
            <person name="Grigoriev I."/>
        </authorList>
    </citation>
    <scope>NUCLEOTIDE SEQUENCE</scope>
    <source>
        <strain evidence="1">CBS 113818</strain>
    </source>
</reference>
<dbReference type="AlphaFoldDB" id="A0A6A6ZFK0"/>
<organism evidence="1 2">
    <name type="scientific">Ophiobolus disseminans</name>
    <dbReference type="NCBI Taxonomy" id="1469910"/>
    <lineage>
        <taxon>Eukaryota</taxon>
        <taxon>Fungi</taxon>
        <taxon>Dikarya</taxon>
        <taxon>Ascomycota</taxon>
        <taxon>Pezizomycotina</taxon>
        <taxon>Dothideomycetes</taxon>
        <taxon>Pleosporomycetidae</taxon>
        <taxon>Pleosporales</taxon>
        <taxon>Pleosporineae</taxon>
        <taxon>Phaeosphaeriaceae</taxon>
        <taxon>Ophiobolus</taxon>
    </lineage>
</organism>
<evidence type="ECO:0000313" key="2">
    <source>
        <dbReference type="Proteomes" id="UP000799424"/>
    </source>
</evidence>
<keyword evidence="2" id="KW-1185">Reference proteome</keyword>
<accession>A0A6A6ZFK0</accession>
<dbReference type="Proteomes" id="UP000799424">
    <property type="component" value="Unassembled WGS sequence"/>
</dbReference>
<gene>
    <name evidence="1" type="ORF">CC86DRAFT_375397</name>
</gene>
<sequence>MLTQPNPSLHPFPPLPILSHPIPSSTALPPKLSTPLPTLLSPIHTTQQKYWTLWELNPRPFTDI</sequence>
<dbReference type="EMBL" id="MU006247">
    <property type="protein sequence ID" value="KAF2818967.1"/>
    <property type="molecule type" value="Genomic_DNA"/>
</dbReference>
<name>A0A6A6ZFK0_9PLEO</name>